<organism evidence="1 2">
    <name type="scientific">Hibiscus syriacus</name>
    <name type="common">Rose of Sharon</name>
    <dbReference type="NCBI Taxonomy" id="106335"/>
    <lineage>
        <taxon>Eukaryota</taxon>
        <taxon>Viridiplantae</taxon>
        <taxon>Streptophyta</taxon>
        <taxon>Embryophyta</taxon>
        <taxon>Tracheophyta</taxon>
        <taxon>Spermatophyta</taxon>
        <taxon>Magnoliopsida</taxon>
        <taxon>eudicotyledons</taxon>
        <taxon>Gunneridae</taxon>
        <taxon>Pentapetalae</taxon>
        <taxon>rosids</taxon>
        <taxon>malvids</taxon>
        <taxon>Malvales</taxon>
        <taxon>Malvaceae</taxon>
        <taxon>Malvoideae</taxon>
        <taxon>Hibiscus</taxon>
    </lineage>
</organism>
<protein>
    <submittedName>
        <fullName evidence="1">Detected protein of confused Function</fullName>
    </submittedName>
</protein>
<sequence length="158" mass="18119">MEIAQSLSIESFSYSWLVNLRPSLDSLDTSLGASLDASFTEMDPTMPPSKRFFQDFNKFYFHTSQTPPPTLVHADELFADGYILPFFVNHSSPTLLATSSQREQNPDKESGDSALVVNQRWHTLGITMRGESRLIRKARFMRRFYIANNQSGNEWRMT</sequence>
<dbReference type="PANTHER" id="PTHR34576">
    <property type="entry name" value="MEMBRANE-ASSOCIATED KINASE REGULATOR 6-RELATED"/>
    <property type="match status" value="1"/>
</dbReference>
<proteinExistence type="predicted"/>
<name>A0A6A3CHJ0_HIBSY</name>
<reference evidence="1" key="1">
    <citation type="submission" date="2019-09" db="EMBL/GenBank/DDBJ databases">
        <title>Draft genome information of white flower Hibiscus syriacus.</title>
        <authorList>
            <person name="Kim Y.-M."/>
        </authorList>
    </citation>
    <scope>NUCLEOTIDE SEQUENCE [LARGE SCALE GENOMIC DNA]</scope>
    <source>
        <strain evidence="1">YM2019G1</strain>
    </source>
</reference>
<keyword evidence="2" id="KW-1185">Reference proteome</keyword>
<evidence type="ECO:0000313" key="2">
    <source>
        <dbReference type="Proteomes" id="UP000436088"/>
    </source>
</evidence>
<comment type="caution">
    <text evidence="1">The sequence shown here is derived from an EMBL/GenBank/DDBJ whole genome shotgun (WGS) entry which is preliminary data.</text>
</comment>
<dbReference type="AlphaFoldDB" id="A0A6A3CHJ0"/>
<dbReference type="PANTHER" id="PTHR34576:SF2">
    <property type="entry name" value="MEMBRANE-ASSOCIATED KINASE REGULATOR 6-RELATED"/>
    <property type="match status" value="1"/>
</dbReference>
<dbReference type="Proteomes" id="UP000436088">
    <property type="component" value="Unassembled WGS sequence"/>
</dbReference>
<dbReference type="InterPro" id="IPR044699">
    <property type="entry name" value="MAKR6"/>
</dbReference>
<accession>A0A6A3CHJ0</accession>
<evidence type="ECO:0000313" key="1">
    <source>
        <dbReference type="EMBL" id="KAE8728237.1"/>
    </source>
</evidence>
<dbReference type="EMBL" id="VEPZ02000272">
    <property type="protein sequence ID" value="KAE8728237.1"/>
    <property type="molecule type" value="Genomic_DNA"/>
</dbReference>
<gene>
    <name evidence="1" type="ORF">F3Y22_tig00004663pilonHSYRG00002</name>
</gene>